<gene>
    <name evidence="10" type="ORF">FB567DRAFT_531039</name>
</gene>
<sequence length="347" mass="38842">MPGIIYPRSASSLGAVAGMKRAHAADGVPSYGQPHPKKRRVTHQLHRTQPVQHIADPISAEIGDFGDCKEFFDQQLRRAIAIQCKGIGFESARPDALEEFRGLVDSYMTNFLAQVRKSMGSARRTDTVAHDWVYALASSGLRGSGPLEPHFDTGDVPPSLLQPHFDPPAPPEAPPPDTDILLGPDLSGKADKEARPYIPSHFPPFPSKHTYTATPVFTKRENDPRKIREKATEEGILAEQSLRKLMAAQKAGVQKQNVGKRKRSRRMKESDRLWQEAMTDLLADETQNDKDEEQRQAREAEEEADWDAVLDSRARPTQVAIDRKVNLEEGVHVNYEQQYWRKAARGA</sequence>
<comment type="similarity">
    <text evidence="2">Belongs to the TAF8 family.</text>
</comment>
<dbReference type="PANTHER" id="PTHR46469:SF1">
    <property type="entry name" value="TRANSCRIPTION INITIATION FACTOR TFIID SUBUNIT 8"/>
    <property type="match status" value="1"/>
</dbReference>
<dbReference type="InterPro" id="IPR009072">
    <property type="entry name" value="Histone-fold"/>
</dbReference>
<evidence type="ECO:0000256" key="3">
    <source>
        <dbReference type="ARBA" id="ARBA00017307"/>
    </source>
</evidence>
<evidence type="ECO:0000313" key="11">
    <source>
        <dbReference type="Proteomes" id="UP000813461"/>
    </source>
</evidence>
<feature type="region of interest" description="Disordered" evidence="7">
    <location>
        <begin position="248"/>
        <end position="313"/>
    </location>
</feature>
<dbReference type="InterPro" id="IPR019473">
    <property type="entry name" value="TFIID_su8_C"/>
</dbReference>
<dbReference type="Pfam" id="PF10406">
    <property type="entry name" value="TAF8_C"/>
    <property type="match status" value="1"/>
</dbReference>
<dbReference type="InterPro" id="IPR006565">
    <property type="entry name" value="BTP"/>
</dbReference>
<keyword evidence="5" id="KW-0804">Transcription</keyword>
<feature type="domain" description="Bromodomain associated" evidence="8">
    <location>
        <begin position="70"/>
        <end position="137"/>
    </location>
</feature>
<evidence type="ECO:0000313" key="10">
    <source>
        <dbReference type="EMBL" id="KAH7082337.1"/>
    </source>
</evidence>
<dbReference type="GO" id="GO:0046982">
    <property type="term" value="F:protein heterodimerization activity"/>
    <property type="evidence" value="ECO:0007669"/>
    <property type="project" value="InterPro"/>
</dbReference>
<dbReference type="CDD" id="cd00076">
    <property type="entry name" value="HFD_SF"/>
    <property type="match status" value="1"/>
</dbReference>
<organism evidence="10 11">
    <name type="scientific">Paraphoma chrysanthemicola</name>
    <dbReference type="NCBI Taxonomy" id="798071"/>
    <lineage>
        <taxon>Eukaryota</taxon>
        <taxon>Fungi</taxon>
        <taxon>Dikarya</taxon>
        <taxon>Ascomycota</taxon>
        <taxon>Pezizomycotina</taxon>
        <taxon>Dothideomycetes</taxon>
        <taxon>Pleosporomycetidae</taxon>
        <taxon>Pleosporales</taxon>
        <taxon>Pleosporineae</taxon>
        <taxon>Phaeosphaeriaceae</taxon>
        <taxon>Paraphoma</taxon>
    </lineage>
</organism>
<feature type="compositionally biased region" description="Basic and acidic residues" evidence="7">
    <location>
        <begin position="287"/>
        <end position="299"/>
    </location>
</feature>
<evidence type="ECO:0000256" key="7">
    <source>
        <dbReference type="SAM" id="MobiDB-lite"/>
    </source>
</evidence>
<comment type="subcellular location">
    <subcellularLocation>
        <location evidence="1">Nucleus</location>
    </subcellularLocation>
</comment>
<dbReference type="Pfam" id="PF07524">
    <property type="entry name" value="Bromo_TP"/>
    <property type="match status" value="1"/>
</dbReference>
<keyword evidence="6" id="KW-0539">Nucleus</keyword>
<evidence type="ECO:0000259" key="9">
    <source>
        <dbReference type="Pfam" id="PF10406"/>
    </source>
</evidence>
<evidence type="ECO:0000259" key="8">
    <source>
        <dbReference type="Pfam" id="PF07524"/>
    </source>
</evidence>
<evidence type="ECO:0000256" key="6">
    <source>
        <dbReference type="ARBA" id="ARBA00023242"/>
    </source>
</evidence>
<proteinExistence type="inferred from homology"/>
<evidence type="ECO:0000256" key="2">
    <source>
        <dbReference type="ARBA" id="ARBA00008767"/>
    </source>
</evidence>
<dbReference type="Gene3D" id="1.10.20.10">
    <property type="entry name" value="Histone, subunit A"/>
    <property type="match status" value="1"/>
</dbReference>
<feature type="compositionally biased region" description="Pro residues" evidence="7">
    <location>
        <begin position="165"/>
        <end position="177"/>
    </location>
</feature>
<dbReference type="GO" id="GO:0006367">
    <property type="term" value="P:transcription initiation at RNA polymerase II promoter"/>
    <property type="evidence" value="ECO:0007669"/>
    <property type="project" value="TreeGrafter"/>
</dbReference>
<dbReference type="OrthoDB" id="2193813at2759"/>
<protein>
    <recommendedName>
        <fullName evidence="3">Transcription initiation factor TFIID subunit 8</fullName>
    </recommendedName>
</protein>
<dbReference type="AlphaFoldDB" id="A0A8K0R1N2"/>
<dbReference type="EMBL" id="JAGMVJ010000014">
    <property type="protein sequence ID" value="KAH7082337.1"/>
    <property type="molecule type" value="Genomic_DNA"/>
</dbReference>
<feature type="region of interest" description="Disordered" evidence="7">
    <location>
        <begin position="144"/>
        <end position="179"/>
    </location>
</feature>
<dbReference type="CDD" id="cd08049">
    <property type="entry name" value="TAF8"/>
    <property type="match status" value="1"/>
</dbReference>
<keyword evidence="11" id="KW-1185">Reference proteome</keyword>
<feature type="domain" description="Transcription factor TFIID subunit 8 C-terminal" evidence="9">
    <location>
        <begin position="197"/>
        <end position="245"/>
    </location>
</feature>
<evidence type="ECO:0000256" key="5">
    <source>
        <dbReference type="ARBA" id="ARBA00023163"/>
    </source>
</evidence>
<dbReference type="GO" id="GO:0005669">
    <property type="term" value="C:transcription factor TFIID complex"/>
    <property type="evidence" value="ECO:0007669"/>
    <property type="project" value="InterPro"/>
</dbReference>
<reference evidence="10" key="1">
    <citation type="journal article" date="2021" name="Nat. Commun.">
        <title>Genetic determinants of endophytism in the Arabidopsis root mycobiome.</title>
        <authorList>
            <person name="Mesny F."/>
            <person name="Miyauchi S."/>
            <person name="Thiergart T."/>
            <person name="Pickel B."/>
            <person name="Atanasova L."/>
            <person name="Karlsson M."/>
            <person name="Huettel B."/>
            <person name="Barry K.W."/>
            <person name="Haridas S."/>
            <person name="Chen C."/>
            <person name="Bauer D."/>
            <person name="Andreopoulos W."/>
            <person name="Pangilinan J."/>
            <person name="LaButti K."/>
            <person name="Riley R."/>
            <person name="Lipzen A."/>
            <person name="Clum A."/>
            <person name="Drula E."/>
            <person name="Henrissat B."/>
            <person name="Kohler A."/>
            <person name="Grigoriev I.V."/>
            <person name="Martin F.M."/>
            <person name="Hacquard S."/>
        </authorList>
    </citation>
    <scope>NUCLEOTIDE SEQUENCE</scope>
    <source>
        <strain evidence="10">MPI-SDFR-AT-0120</strain>
    </source>
</reference>
<dbReference type="InterPro" id="IPR037818">
    <property type="entry name" value="TAF8"/>
</dbReference>
<accession>A0A8K0R1N2</accession>
<keyword evidence="4" id="KW-0805">Transcription regulation</keyword>
<dbReference type="Proteomes" id="UP000813461">
    <property type="component" value="Unassembled WGS sequence"/>
</dbReference>
<evidence type="ECO:0000256" key="1">
    <source>
        <dbReference type="ARBA" id="ARBA00004123"/>
    </source>
</evidence>
<dbReference type="PANTHER" id="PTHR46469">
    <property type="entry name" value="TRANSCRIPTION INITIATION FACTOR TFIID SUBUNIT 8"/>
    <property type="match status" value="1"/>
</dbReference>
<comment type="caution">
    <text evidence="10">The sequence shown here is derived from an EMBL/GenBank/DDBJ whole genome shotgun (WGS) entry which is preliminary data.</text>
</comment>
<evidence type="ECO:0000256" key="4">
    <source>
        <dbReference type="ARBA" id="ARBA00023015"/>
    </source>
</evidence>
<name>A0A8K0R1N2_9PLEO</name>